<dbReference type="Proteomes" id="UP001190700">
    <property type="component" value="Unassembled WGS sequence"/>
</dbReference>
<reference evidence="1 2" key="1">
    <citation type="journal article" date="2015" name="Genome Biol. Evol.">
        <title>Comparative Genomics of a Bacterivorous Green Alga Reveals Evolutionary Causalities and Consequences of Phago-Mixotrophic Mode of Nutrition.</title>
        <authorList>
            <person name="Burns J.A."/>
            <person name="Paasch A."/>
            <person name="Narechania A."/>
            <person name="Kim E."/>
        </authorList>
    </citation>
    <scope>NUCLEOTIDE SEQUENCE [LARGE SCALE GENOMIC DNA]</scope>
    <source>
        <strain evidence="1 2">PLY_AMNH</strain>
    </source>
</reference>
<evidence type="ECO:0000313" key="2">
    <source>
        <dbReference type="Proteomes" id="UP001190700"/>
    </source>
</evidence>
<sequence>VTEDASVQDVESLTANLERLVRLLPLAGTAPAYPTLDRLVAMEPKLLEPGRLEGTLEDLTLRLDPRVGLDPATALCMDPKIVSRNSAERKMRKVA</sequence>
<protein>
    <submittedName>
        <fullName evidence="1">Uncharacterized protein</fullName>
    </submittedName>
</protein>
<proteinExistence type="predicted"/>
<accession>A0AAE0EPF1</accession>
<dbReference type="EMBL" id="LGRX02035225">
    <property type="protein sequence ID" value="KAK3235746.1"/>
    <property type="molecule type" value="Genomic_DNA"/>
</dbReference>
<comment type="caution">
    <text evidence="1">The sequence shown here is derived from an EMBL/GenBank/DDBJ whole genome shotgun (WGS) entry which is preliminary data.</text>
</comment>
<evidence type="ECO:0000313" key="1">
    <source>
        <dbReference type="EMBL" id="KAK3235746.1"/>
    </source>
</evidence>
<organism evidence="1 2">
    <name type="scientific">Cymbomonas tetramitiformis</name>
    <dbReference type="NCBI Taxonomy" id="36881"/>
    <lineage>
        <taxon>Eukaryota</taxon>
        <taxon>Viridiplantae</taxon>
        <taxon>Chlorophyta</taxon>
        <taxon>Pyramimonadophyceae</taxon>
        <taxon>Pyramimonadales</taxon>
        <taxon>Pyramimonadaceae</taxon>
        <taxon>Cymbomonas</taxon>
    </lineage>
</organism>
<name>A0AAE0EPF1_9CHLO</name>
<feature type="non-terminal residue" evidence="1">
    <location>
        <position position="1"/>
    </location>
</feature>
<dbReference type="AlphaFoldDB" id="A0AAE0EPF1"/>
<keyword evidence="2" id="KW-1185">Reference proteome</keyword>
<gene>
    <name evidence="1" type="ORF">CYMTET_54074</name>
</gene>